<keyword evidence="4" id="KW-0539">Nucleus</keyword>
<dbReference type="SMART" id="SM00316">
    <property type="entry name" value="S1"/>
    <property type="match status" value="10"/>
</dbReference>
<dbReference type="RefSeq" id="XP_065648341.1">
    <property type="nucleotide sequence ID" value="XM_065792269.1"/>
</dbReference>
<feature type="domain" description="S1 motif" evidence="6">
    <location>
        <begin position="520"/>
        <end position="589"/>
    </location>
</feature>
<dbReference type="Pfam" id="PF00575">
    <property type="entry name" value="S1"/>
    <property type="match status" value="4"/>
</dbReference>
<feature type="domain" description="S1 motif" evidence="6">
    <location>
        <begin position="1262"/>
        <end position="1331"/>
    </location>
</feature>
<dbReference type="InterPro" id="IPR057301">
    <property type="entry name" value="Rrp5_OB_4th"/>
</dbReference>
<dbReference type="CDD" id="cd05693">
    <property type="entry name" value="S1_Rrp5_repeat_hs1_sc1"/>
    <property type="match status" value="1"/>
</dbReference>
<feature type="domain" description="S1 motif" evidence="6">
    <location>
        <begin position="74"/>
        <end position="164"/>
    </location>
</feature>
<protein>
    <submittedName>
        <fullName evidence="8">Protein RRP5 homolog isoform X2</fullName>
    </submittedName>
</protein>
<reference evidence="8" key="1">
    <citation type="submission" date="2025-08" db="UniProtKB">
        <authorList>
            <consortium name="RefSeq"/>
        </authorList>
    </citation>
    <scope>IDENTIFICATION</scope>
</reference>
<feature type="domain" description="S1 motif" evidence="6">
    <location>
        <begin position="345"/>
        <end position="415"/>
    </location>
</feature>
<feature type="domain" description="S1 motif" evidence="6">
    <location>
        <begin position="982"/>
        <end position="1068"/>
    </location>
</feature>
<feature type="domain" description="S1 motif" evidence="6">
    <location>
        <begin position="1167"/>
        <end position="1236"/>
    </location>
</feature>
<dbReference type="PANTHER" id="PTHR23270:SF10">
    <property type="entry name" value="PROTEIN RRP5 HOMOLOG"/>
    <property type="match status" value="1"/>
</dbReference>
<keyword evidence="2" id="KW-0698">rRNA processing</keyword>
<dbReference type="InterPro" id="IPR048058">
    <property type="entry name" value="Rrp5_S1_rpt_hs11_sc8"/>
</dbReference>
<sequence length="1735" mass="195867">MSETQVKDFPRGGAQVLTPLEARKIRSIAEKDALFRKEEPIKKKVKKAEKITTVKKPLKQKLHDQFSFKYISKGLLILGCVRNINKKEYIIGLPNGLSGYVSFVDIQSFLQEVYSSVGYVEDEENQKNAILTPSLLSVGQLVPVVVKKIDSDKHGYRKILLSIFPSDINGGVKANALHNNLVLWGMIQSMEDHGFAVSFGNKEFSGFLPGTDLDLKVGQLMWFATTKVSSNKKVLTVSLDHNIITKMKCLQKSAQFSSLMPGHLVDFKTEKKSENLGFGLIFGSFDAFVDKRHVPLDKEIVLIEHEKVEARIIHIDPNTKKIGVTLLPELIKFPKNISCNHHSVGEVLECQVVRSDSSSGLYMKMSENTYGYVHISQTNDNRTTKLGKTFKVGTTHKCRVLGFSAMDSAYTLTMKKSILEKQFLSYEDLKPGMLISGSIVTLEDFGCIVKITDNIKALCPRLHLADINLKHPEKKFVEGKNLHFRVLRCKPSERSLVVTHKKTLVNSMFPIISSYNVDIGTVAHGFVTAVKSFGVFVAFFNNVKALLPKSESRLAQGATVESSFYIGQVLQCTVISVDSSAEKMVVSLKYKDPFIQEKLTIDQEKTLEIGDVVHGNFEKLSGDIINVKMENNLLVNINQKHLSDFEIINEQWANILKTASNDLQFQDLFVYEKDKKLQTFNASLKQVIHGRKITSFNELKVGMVFGGTVSHVMSYGLFVCISPGVNGLVPNGHLADNYISDPSEMYSVHQSLIVKVIEIDAEKNRFLLTAKPSLLLKEEGSPINVAMSTNNLLHSYLMQRKNLHVSCSYSEDKEVQVLPSLIGEVILTKVSTISKEEVLVTYHDLHSELLLKGVVLSVDHGLEVGDECQLIVVDIDLSKRLFYGFGEKNAIAAYLNKKTAKFKPDVKMKGTVVYANNFLIAVVIADMNFTLAYAFPRMHLNDVLKQPVPIQSVVAVTYLERVDGKVLVKLVYGDNESIPALGSLVSAVIKGIKPAQLSVTLMNGRLNGRIHVSNIHDTIEQGKSPLKAFKPMQILEAKVIGFRDLRTHNYLPISHTNISRSMVELSLKPSVLTSQEIETEKKINQFSIGEVVNGFVASVTKKSLWISVNPLVKGKVSVLNISENIMDLNKWKSVFKVGLGYSFRILSCKEDFLELTRLGEALNVAKGVVINGKISKILKNVGLLIELNNGKAGVAHITELSDHFEENPLNGFAVDQFVRCKVLAIKKNDEIDLSLRQSRINEGQVNGEWDRYINGYDDIKEGDILRGYVKSCSKIGVFVSLSQTINGRVQIKNLSQYFVKDFESLFHVGKLVKAKVICIDPTTNHIDLSLRGKDVNDVDPAPPPKRKLPVNEESEKKKKKKNDEKEKDEHELNDENLSSSESEFDIDDTKDKVKEEVTKQTLKIDSFDWNDEEIKPKKNESDSGDSSEDEKKAKVEAKKTKRQKKAAKKAEEEFLHKAELALLDTDRHVDSSEDFDRLCLGSPNSSIIWIQYMAFHLHSVEIDKARHVARKALQTISFREEQEKLNVWVALLNLENMYGTNESLEKVLHEAVQTNDPKKIYLKVLDIFARTNKIAEAEKLYRIVLKRFKGSKSVWISYGFFLMKCGKLEEARNLLQRCLKSLHERKHIATIVQFALMEYKFGEPQRGSTILESVLKNYPKRSDIWSIYIDMTIKMGDYEQVRNIFERVTTLKMSAKKIKFMFKRYLEFEQKYGNKTTIEAVRKRGYDYVEMNDNE</sequence>
<feature type="domain" description="S1 motif" evidence="6">
    <location>
        <begin position="1089"/>
        <end position="1158"/>
    </location>
</feature>
<dbReference type="PROSITE" id="PS50126">
    <property type="entry name" value="S1"/>
    <property type="match status" value="9"/>
</dbReference>
<feature type="domain" description="S1 motif" evidence="6">
    <location>
        <begin position="702"/>
        <end position="771"/>
    </location>
</feature>
<evidence type="ECO:0000313" key="8">
    <source>
        <dbReference type="RefSeq" id="XP_065648341.1"/>
    </source>
</evidence>
<dbReference type="InterPro" id="IPR003029">
    <property type="entry name" value="S1_domain"/>
</dbReference>
<dbReference type="Gene3D" id="1.25.40.10">
    <property type="entry name" value="Tetratricopeptide repeat domain"/>
    <property type="match status" value="2"/>
</dbReference>
<dbReference type="SMART" id="SM00386">
    <property type="entry name" value="HAT"/>
    <property type="match status" value="5"/>
</dbReference>
<evidence type="ECO:0000259" key="6">
    <source>
        <dbReference type="PROSITE" id="PS50126"/>
    </source>
</evidence>
<evidence type="ECO:0000256" key="4">
    <source>
        <dbReference type="ARBA" id="ARBA00023242"/>
    </source>
</evidence>
<dbReference type="InterPro" id="IPR048059">
    <property type="entry name" value="Rrp5_S1_rpt_hs1_sc1"/>
</dbReference>
<dbReference type="SUPFAM" id="SSF50249">
    <property type="entry name" value="Nucleic acid-binding proteins"/>
    <property type="match status" value="10"/>
</dbReference>
<dbReference type="Pfam" id="PF05843">
    <property type="entry name" value="Suf"/>
    <property type="match status" value="1"/>
</dbReference>
<dbReference type="CDD" id="cd05702">
    <property type="entry name" value="S1_Rrp5_repeat_hs11_sc8"/>
    <property type="match status" value="1"/>
</dbReference>
<dbReference type="InterPro" id="IPR045209">
    <property type="entry name" value="Rrp5"/>
</dbReference>
<feature type="region of interest" description="Disordered" evidence="5">
    <location>
        <begin position="1413"/>
        <end position="1450"/>
    </location>
</feature>
<dbReference type="InterPro" id="IPR012340">
    <property type="entry name" value="NA-bd_OB-fold"/>
</dbReference>
<evidence type="ECO:0000256" key="3">
    <source>
        <dbReference type="ARBA" id="ARBA00022737"/>
    </source>
</evidence>
<proteinExistence type="predicted"/>
<feature type="region of interest" description="Disordered" evidence="5">
    <location>
        <begin position="1332"/>
        <end position="1389"/>
    </location>
</feature>
<dbReference type="Pfam" id="PF24685">
    <property type="entry name" value="OB_RRP5_4th"/>
    <property type="match status" value="1"/>
</dbReference>
<evidence type="ECO:0000256" key="5">
    <source>
        <dbReference type="SAM" id="MobiDB-lite"/>
    </source>
</evidence>
<dbReference type="Gene3D" id="2.40.50.140">
    <property type="entry name" value="Nucleic acid-binding proteins"/>
    <property type="match status" value="10"/>
</dbReference>
<accession>A0ABM4BH43</accession>
<dbReference type="PANTHER" id="PTHR23270">
    <property type="entry name" value="PROGRAMMED CELL DEATH PROTEIN 11 PRE-RRNA PROCESSING PROTEIN RRP5"/>
    <property type="match status" value="1"/>
</dbReference>
<dbReference type="InterPro" id="IPR057302">
    <property type="entry name" value="Rrp5_S1"/>
</dbReference>
<comment type="subcellular location">
    <subcellularLocation>
        <location evidence="1">Nucleus</location>
        <location evidence="1">Nucleolus</location>
    </subcellularLocation>
</comment>
<feature type="compositionally biased region" description="Basic and acidic residues" evidence="5">
    <location>
        <begin position="1349"/>
        <end position="1370"/>
    </location>
</feature>
<gene>
    <name evidence="8" type="primary">LOC100215557</name>
</gene>
<evidence type="ECO:0000313" key="7">
    <source>
        <dbReference type="Proteomes" id="UP001652625"/>
    </source>
</evidence>
<keyword evidence="7" id="KW-1185">Reference proteome</keyword>
<dbReference type="InterPro" id="IPR008847">
    <property type="entry name" value="Suf"/>
</dbReference>
<feature type="domain" description="S1 motif" evidence="6">
    <location>
        <begin position="432"/>
        <end position="501"/>
    </location>
</feature>
<dbReference type="InterPro" id="IPR003107">
    <property type="entry name" value="HAT"/>
</dbReference>
<dbReference type="SUPFAM" id="SSF48452">
    <property type="entry name" value="TPR-like"/>
    <property type="match status" value="1"/>
</dbReference>
<evidence type="ECO:0000256" key="1">
    <source>
        <dbReference type="ARBA" id="ARBA00004604"/>
    </source>
</evidence>
<dbReference type="GeneID" id="100215557"/>
<evidence type="ECO:0000256" key="2">
    <source>
        <dbReference type="ARBA" id="ARBA00022552"/>
    </source>
</evidence>
<organism evidence="7 8">
    <name type="scientific">Hydra vulgaris</name>
    <name type="common">Hydra</name>
    <name type="synonym">Hydra attenuata</name>
    <dbReference type="NCBI Taxonomy" id="6087"/>
    <lineage>
        <taxon>Eukaryota</taxon>
        <taxon>Metazoa</taxon>
        <taxon>Cnidaria</taxon>
        <taxon>Hydrozoa</taxon>
        <taxon>Hydroidolina</taxon>
        <taxon>Anthoathecata</taxon>
        <taxon>Aplanulata</taxon>
        <taxon>Hydridae</taxon>
        <taxon>Hydra</taxon>
    </lineage>
</organism>
<dbReference type="Pfam" id="PF23459">
    <property type="entry name" value="S1_RRP5"/>
    <property type="match status" value="1"/>
</dbReference>
<dbReference type="InterPro" id="IPR011990">
    <property type="entry name" value="TPR-like_helical_dom_sf"/>
</dbReference>
<dbReference type="Proteomes" id="UP001652625">
    <property type="component" value="Chromosome 03"/>
</dbReference>
<name>A0ABM4BH43_HYDVU</name>
<keyword evidence="3" id="KW-0677">Repeat</keyword>
<feature type="compositionally biased region" description="Basic and acidic residues" evidence="5">
    <location>
        <begin position="1429"/>
        <end position="1438"/>
    </location>
</feature>